<feature type="compositionally biased region" description="Polar residues" evidence="1">
    <location>
        <begin position="1842"/>
        <end position="1865"/>
    </location>
</feature>
<dbReference type="SUPFAM" id="SSF54160">
    <property type="entry name" value="Chromo domain-like"/>
    <property type="match status" value="1"/>
</dbReference>
<feature type="compositionally biased region" description="Basic and acidic residues" evidence="1">
    <location>
        <begin position="368"/>
        <end position="407"/>
    </location>
</feature>
<feature type="region of interest" description="Disordered" evidence="1">
    <location>
        <begin position="1"/>
        <end position="31"/>
    </location>
</feature>
<organism evidence="3 4">
    <name type="scientific">Sphaeroforma arctica JP610</name>
    <dbReference type="NCBI Taxonomy" id="667725"/>
    <lineage>
        <taxon>Eukaryota</taxon>
        <taxon>Ichthyosporea</taxon>
        <taxon>Ichthyophonida</taxon>
        <taxon>Sphaeroforma</taxon>
    </lineage>
</organism>
<dbReference type="GeneID" id="25908703"/>
<feature type="compositionally biased region" description="Polar residues" evidence="1">
    <location>
        <begin position="1700"/>
        <end position="1709"/>
    </location>
</feature>
<feature type="compositionally biased region" description="Basic residues" evidence="1">
    <location>
        <begin position="152"/>
        <end position="165"/>
    </location>
</feature>
<feature type="compositionally biased region" description="Basic and acidic residues" evidence="1">
    <location>
        <begin position="1019"/>
        <end position="1037"/>
    </location>
</feature>
<feature type="region of interest" description="Disordered" evidence="1">
    <location>
        <begin position="1787"/>
        <end position="1893"/>
    </location>
</feature>
<feature type="compositionally biased region" description="Basic and acidic residues" evidence="1">
    <location>
        <begin position="464"/>
        <end position="491"/>
    </location>
</feature>
<feature type="compositionally biased region" description="Polar residues" evidence="1">
    <location>
        <begin position="1489"/>
        <end position="1508"/>
    </location>
</feature>
<feature type="compositionally biased region" description="Basic and acidic residues" evidence="1">
    <location>
        <begin position="166"/>
        <end position="184"/>
    </location>
</feature>
<sequence>RGGGGANKRPGRPAAGSRRTRGDRGDADFDTLPEELEQEFSFLYSRQVGEKIYAMSFDDGQIYAGKIIKRSLKYTGRKGARGSQSLMRNPPVPHYLAHYKGWSSRYEEWVQETQILTDEQVRKSGKVRIGPDRGDESTSSSDSQDTADRDRCRHRSAEKKKSKKVGMREEEKGELGVEAEETKELGLGNEDNSELDEHAEGKSKSKSTMHKEDGWKRSTESRKMLSQDGEMQPGESDGGVHESIAIDKQTSGARNDKREHGSESDTATEKSSHIQSNPEHAPSTGAETDAHDMTGPGIGSATSSARIRNKNDIQVSAGERGHSKESNASVARKRGGSEVALGKSAAEEMKRKRRKRVISSTSEDSSEAEDRKAAPAVEKKVSKSSRDKQGDAQRDSREKSVIHREPSQDTLMTGSEAEARAEARRGKSGHEKRISDKNGDRKCASRERVLENVNSRKNPSLGPDGKENEDTKDRVKRETSRGRESERERDANTPAHRERKVKGVLKISHEERARSRLSGTDGENGRDTDRERDSSRDRGSEKLRQKIKRRKEREKERARRNSDPHNSSSVPAGKSSTLIVRLPTSSGDPERATCDTLPESSAKARDKSTAVEADPKNDIKRPHKSRKGDSPRRIVEKISERVRMKEEDTEEGLEHASDDSLDRALEHAHAAMTKRNLAAETHTTGSKESSSKASRTVSSGLDADTAKKNHRNNVKQKDLARDVDTWATRPVLKHSASADSLDKDRRSRADSKSTDAMDLAPQCTVGVTVGTDKKVKDKRERANSSEKKIGKENRERESGTVKKSRKDKIERDSTSRLHSRPASSMGVKREEKARKDTSHRQSSSTCLESITVHEDTSVHESGVSGKSLPGTSSSRPRSRLEQDARRTGVESDRGSKGADDESVDVKRRIKRTALEKSKGKDTEPQGSKDRERSWSRDIERTASRDKGRGSGTRQGSSGSSKSGGSVGVSARKGEERNGPEARNASSLDLKHEESEVGDAGSSPRKLKLVRGKEKRVRPKGKDTEKHRGRSKERDRVPNKGPEYNTQEYKTPASHEDGGSNGAHGATIKNKKQSGGEKSRRSRSREKERDRGKEREREKARATHSDDMSLGTNGIRTEARSRSLSAHSSRRGSGGVGNGTGNHTSVEGSNADEEVSVVPRDGVVSEPLGSGVDIGVGVYGNDTDIRSNTKQDRDKRRKADVPVSDQKPENGRGNTEIKGAADETTPSLKTPKSTEDVLTETSKKLLNYARLPSEDNNVLNGLSLNQKQSTVTDTSGKRVSTNAVPNATLYPSLSIKARTQPVQKSQIRSEPEADTDVQNHVSTKADVPVGLNSPSGIVPDIRKQNESKERLSSAIKLKATAADNSTVGERGSMDKGVLQQLTSNDAKREGMEVGIEASHRLKDAPVDNNVVGKQSLGASVTSTHAEDIQESKGRSAPTHEQQPGLSDIDPCASETRRRGVDGKSNVSVTVAISREEMAGQTRPCQPVHGDTTQQKNSDVPQSLSLSTSGDAAGVSRKLNAQAQLRDTSPQVSVSATYDSVSISRQKALDEFSVKHILAQSARERSARARPNPHHSPVKVHAYMSSRPDSRSANTDHKDELKVTEGIGGKPPGRVTGATHSDSTHTAPAAPTPTQVYNVKEFNRSSSDGAAENAQLSVDTATKVPAERSTNMNANMSGEAIPGNTLPKNRYPSTHPRAATSIGGQSANTTARAGGGGGSVTYPCIPAHMYAIQKKAEADNNRHGTQASHSATFPNTARPQQQPIPRPFSPVPGGACLLPNILPPKKRMFYSSGDHTPDYNPAKTQRAASPTLAPGDKTAPKNMPQSKLSRTRPALETIVRASDSVPTSASAEANSHSQANTHVNANAKTERDERLSVGPESTIGAESGIGEANVNDAALGAKRPMGSRLTMMLAPSWSDNGPA</sequence>
<evidence type="ECO:0000313" key="3">
    <source>
        <dbReference type="EMBL" id="KNC79410.1"/>
    </source>
</evidence>
<feature type="region of interest" description="Disordered" evidence="1">
    <location>
        <begin position="121"/>
        <end position="1237"/>
    </location>
</feature>
<name>A0A0L0FRL1_9EUKA</name>
<feature type="compositionally biased region" description="Basic and acidic residues" evidence="1">
    <location>
        <begin position="878"/>
        <end position="948"/>
    </location>
</feature>
<feature type="compositionally biased region" description="Basic and acidic residues" evidence="1">
    <location>
        <begin position="627"/>
        <end position="669"/>
    </location>
</feature>
<feature type="compositionally biased region" description="Basic and acidic residues" evidence="1">
    <location>
        <begin position="1586"/>
        <end position="1601"/>
    </location>
</feature>
<feature type="compositionally biased region" description="Basic residues" evidence="1">
    <location>
        <begin position="1004"/>
        <end position="1018"/>
    </location>
</feature>
<gene>
    <name evidence="3" type="ORF">SARC_08199</name>
</gene>
<feature type="compositionally biased region" description="Basic and acidic residues" evidence="1">
    <location>
        <begin position="1423"/>
        <end position="1432"/>
    </location>
</feature>
<feature type="region of interest" description="Disordered" evidence="1">
    <location>
        <begin position="1737"/>
        <end position="1766"/>
    </location>
</feature>
<dbReference type="Proteomes" id="UP000054560">
    <property type="component" value="Unassembled WGS sequence"/>
</dbReference>
<proteinExistence type="predicted"/>
<feature type="compositionally biased region" description="Basic and acidic residues" evidence="1">
    <location>
        <begin position="715"/>
        <end position="724"/>
    </location>
</feature>
<feature type="compositionally biased region" description="Basic and acidic residues" evidence="1">
    <location>
        <begin position="602"/>
        <end position="620"/>
    </location>
</feature>
<feature type="compositionally biased region" description="Polar residues" evidence="1">
    <location>
        <begin position="564"/>
        <end position="587"/>
    </location>
</feature>
<feature type="region of interest" description="Disordered" evidence="1">
    <location>
        <begin position="1644"/>
        <end position="1714"/>
    </location>
</feature>
<feature type="compositionally biased region" description="Basic and acidic residues" evidence="1">
    <location>
        <begin position="553"/>
        <end position="563"/>
    </location>
</feature>
<protein>
    <recommendedName>
        <fullName evidence="2">Tudor-knot domain-containing protein</fullName>
    </recommendedName>
</protein>
<dbReference type="Gene3D" id="2.30.30.140">
    <property type="match status" value="1"/>
</dbReference>
<feature type="region of interest" description="Disordered" evidence="1">
    <location>
        <begin position="1560"/>
        <end position="1632"/>
    </location>
</feature>
<feature type="compositionally biased region" description="Basic and acidic residues" evidence="1">
    <location>
        <begin position="523"/>
        <end position="544"/>
    </location>
</feature>
<feature type="compositionally biased region" description="Polar residues" evidence="1">
    <location>
        <begin position="681"/>
        <end position="699"/>
    </location>
</feature>
<feature type="compositionally biased region" description="Basic and acidic residues" evidence="1">
    <location>
        <begin position="417"/>
        <end position="450"/>
    </location>
</feature>
<feature type="region of interest" description="Disordered" evidence="1">
    <location>
        <begin position="1417"/>
        <end position="1511"/>
    </location>
</feature>
<feature type="compositionally biased region" description="Basic and acidic residues" evidence="1">
    <location>
        <begin position="1182"/>
        <end position="1209"/>
    </location>
</feature>
<dbReference type="RefSeq" id="XP_014153312.1">
    <property type="nucleotide sequence ID" value="XM_014297837.1"/>
</dbReference>
<feature type="non-terminal residue" evidence="3">
    <location>
        <position position="1"/>
    </location>
</feature>
<keyword evidence="4" id="KW-1185">Reference proteome</keyword>
<feature type="compositionally biased region" description="Low complexity" evidence="1">
    <location>
        <begin position="951"/>
        <end position="970"/>
    </location>
</feature>
<dbReference type="Pfam" id="PF11717">
    <property type="entry name" value="Tudor-knot"/>
    <property type="match status" value="1"/>
</dbReference>
<dbReference type="InterPro" id="IPR016197">
    <property type="entry name" value="Chromo-like_dom_sf"/>
</dbReference>
<dbReference type="EMBL" id="KQ242311">
    <property type="protein sequence ID" value="KNC79410.1"/>
    <property type="molecule type" value="Genomic_DNA"/>
</dbReference>
<dbReference type="InterPro" id="IPR025995">
    <property type="entry name" value="Tudor-knot"/>
</dbReference>
<evidence type="ECO:0000313" key="4">
    <source>
        <dbReference type="Proteomes" id="UP000054560"/>
    </source>
</evidence>
<accession>A0A0L0FRL1</accession>
<evidence type="ECO:0000256" key="1">
    <source>
        <dbReference type="SAM" id="MobiDB-lite"/>
    </source>
</evidence>
<feature type="compositionally biased region" description="Polar residues" evidence="1">
    <location>
        <begin position="1741"/>
        <end position="1759"/>
    </location>
</feature>
<feature type="compositionally biased region" description="Basic and acidic residues" evidence="1">
    <location>
        <begin position="771"/>
        <end position="800"/>
    </location>
</feature>
<dbReference type="OrthoDB" id="124855at2759"/>
<feature type="compositionally biased region" description="Basic and acidic residues" evidence="1">
    <location>
        <begin position="740"/>
        <end position="755"/>
    </location>
</feature>
<feature type="compositionally biased region" description="Basic and acidic residues" evidence="1">
    <location>
        <begin position="1073"/>
        <end position="1106"/>
    </location>
</feature>
<feature type="compositionally biased region" description="Basic and acidic residues" evidence="1">
    <location>
        <begin position="195"/>
        <end position="225"/>
    </location>
</feature>
<evidence type="ECO:0000259" key="2">
    <source>
        <dbReference type="Pfam" id="PF11717"/>
    </source>
</evidence>
<reference evidence="3 4" key="1">
    <citation type="submission" date="2011-02" db="EMBL/GenBank/DDBJ databases">
        <title>The Genome Sequence of Sphaeroforma arctica JP610.</title>
        <authorList>
            <consortium name="The Broad Institute Genome Sequencing Platform"/>
            <person name="Russ C."/>
            <person name="Cuomo C."/>
            <person name="Young S.K."/>
            <person name="Zeng Q."/>
            <person name="Gargeya S."/>
            <person name="Alvarado L."/>
            <person name="Berlin A."/>
            <person name="Chapman S.B."/>
            <person name="Chen Z."/>
            <person name="Freedman E."/>
            <person name="Gellesch M."/>
            <person name="Goldberg J."/>
            <person name="Griggs A."/>
            <person name="Gujja S."/>
            <person name="Heilman E."/>
            <person name="Heiman D."/>
            <person name="Howarth C."/>
            <person name="Mehta T."/>
            <person name="Neiman D."/>
            <person name="Pearson M."/>
            <person name="Roberts A."/>
            <person name="Saif S."/>
            <person name="Shea T."/>
            <person name="Shenoy N."/>
            <person name="Sisk P."/>
            <person name="Stolte C."/>
            <person name="Sykes S."/>
            <person name="White J."/>
            <person name="Yandava C."/>
            <person name="Burger G."/>
            <person name="Gray M.W."/>
            <person name="Holland P.W.H."/>
            <person name="King N."/>
            <person name="Lang F.B.F."/>
            <person name="Roger A.J."/>
            <person name="Ruiz-Trillo I."/>
            <person name="Haas B."/>
            <person name="Nusbaum C."/>
            <person name="Birren B."/>
        </authorList>
    </citation>
    <scope>NUCLEOTIDE SEQUENCE [LARGE SCALE GENOMIC DNA]</scope>
    <source>
        <strain evidence="3 4">JP610</strain>
    </source>
</reference>
<feature type="domain" description="Tudor-knot" evidence="2">
    <location>
        <begin position="47"/>
        <end position="116"/>
    </location>
</feature>
<feature type="compositionally biased region" description="Polar residues" evidence="1">
    <location>
        <begin position="1644"/>
        <end position="1658"/>
    </location>
</feature>
<feature type="compositionally biased region" description="Basic and acidic residues" evidence="1">
    <location>
        <begin position="254"/>
        <end position="272"/>
    </location>
</feature>
<feature type="compositionally biased region" description="Basic and acidic residues" evidence="1">
    <location>
        <begin position="827"/>
        <end position="839"/>
    </location>
</feature>